<evidence type="ECO:0000313" key="12">
    <source>
        <dbReference type="Proteomes" id="UP000537131"/>
    </source>
</evidence>
<evidence type="ECO:0000256" key="7">
    <source>
        <dbReference type="ARBA" id="ARBA00048126"/>
    </source>
</evidence>
<dbReference type="Pfam" id="PF02826">
    <property type="entry name" value="2-Hacid_dh_C"/>
    <property type="match status" value="1"/>
</dbReference>
<comment type="similarity">
    <text evidence="2 8">Belongs to the D-isomer specific 2-hydroxyacid dehydrogenase family.</text>
</comment>
<dbReference type="Gene3D" id="3.40.50.720">
    <property type="entry name" value="NAD(P)-binding Rossmann-like Domain"/>
    <property type="match status" value="2"/>
</dbReference>
<evidence type="ECO:0000256" key="4">
    <source>
        <dbReference type="ARBA" id="ARBA00023002"/>
    </source>
</evidence>
<dbReference type="Proteomes" id="UP000537131">
    <property type="component" value="Unassembled WGS sequence"/>
</dbReference>
<dbReference type="AlphaFoldDB" id="A0A7Y0HPW0"/>
<keyword evidence="4 8" id="KW-0560">Oxidoreductase</keyword>
<comment type="catalytic activity">
    <reaction evidence="7">
        <text>(R)-2-hydroxyglutarate + NAD(+) = 2-oxoglutarate + NADH + H(+)</text>
        <dbReference type="Rhea" id="RHEA:49612"/>
        <dbReference type="ChEBI" id="CHEBI:15378"/>
        <dbReference type="ChEBI" id="CHEBI:15801"/>
        <dbReference type="ChEBI" id="CHEBI:16810"/>
        <dbReference type="ChEBI" id="CHEBI:57540"/>
        <dbReference type="ChEBI" id="CHEBI:57945"/>
        <dbReference type="EC" id="1.1.1.399"/>
    </reaction>
</comment>
<comment type="function">
    <text evidence="1">Catalyzes the reversible oxidation of 3-phospho-D-glycerate to 3-phosphonooxypyruvate, the first step of the phosphorylated L-serine biosynthesis pathway. Also catalyzes the reversible oxidation of 2-hydroxyglutarate to 2-oxoglutarate.</text>
</comment>
<keyword evidence="5" id="KW-0520">NAD</keyword>
<dbReference type="PANTHER" id="PTHR43761">
    <property type="entry name" value="D-ISOMER SPECIFIC 2-HYDROXYACID DEHYDROGENASE FAMILY PROTEIN (AFU_ORTHOLOGUE AFUA_1G13630)"/>
    <property type="match status" value="1"/>
</dbReference>
<sequence length="309" mass="34340">MIRILVCDGMEKEAIEKLRNDGFEVIDKHYEEEELKEKIKDFDVMVVRSATKVRKPLIDAAKGGELKLIIRGGVGVDNIDVEYARKNGIEVRNTPNASSASVAELAIGHMFALTRYINIANITIREGKWEKKKYKGIELCGKTLGIIGFGRIAKEVAKRAEALGMKIIYTDKLGKAKGYDRYQFHTLDNLLKKVDFISLHVPFNKEDGAVIGEEEFKLMKDGVYIINCARGGVVDENALVKALDFGKVAGAGIDVFENEPNPNPELINNPRVCVTPHIGGSTEEAQKRIGNEIVNIIEETFEYDNAVNA</sequence>
<dbReference type="RefSeq" id="WP_169298709.1">
    <property type="nucleotide sequence ID" value="NZ_JABBNI010000034.1"/>
</dbReference>
<evidence type="ECO:0000259" key="10">
    <source>
        <dbReference type="Pfam" id="PF02826"/>
    </source>
</evidence>
<feature type="domain" description="D-isomer specific 2-hydroxyacid dehydrogenase NAD-binding" evidence="10">
    <location>
        <begin position="107"/>
        <end position="279"/>
    </location>
</feature>
<evidence type="ECO:0000256" key="1">
    <source>
        <dbReference type="ARBA" id="ARBA00003800"/>
    </source>
</evidence>
<dbReference type="SUPFAM" id="SSF52283">
    <property type="entry name" value="Formate/glycerate dehydrogenase catalytic domain-like"/>
    <property type="match status" value="1"/>
</dbReference>
<dbReference type="GO" id="GO:0051287">
    <property type="term" value="F:NAD binding"/>
    <property type="evidence" value="ECO:0007669"/>
    <property type="project" value="InterPro"/>
</dbReference>
<proteinExistence type="inferred from homology"/>
<dbReference type="EMBL" id="JABBNI010000034">
    <property type="protein sequence ID" value="NMM64112.1"/>
    <property type="molecule type" value="Genomic_DNA"/>
</dbReference>
<dbReference type="PROSITE" id="PS00671">
    <property type="entry name" value="D_2_HYDROXYACID_DH_3"/>
    <property type="match status" value="1"/>
</dbReference>
<evidence type="ECO:0000259" key="9">
    <source>
        <dbReference type="Pfam" id="PF00389"/>
    </source>
</evidence>
<evidence type="ECO:0000256" key="8">
    <source>
        <dbReference type="RuleBase" id="RU003719"/>
    </source>
</evidence>
<name>A0A7Y0HPW0_9CLOT</name>
<evidence type="ECO:0000256" key="3">
    <source>
        <dbReference type="ARBA" id="ARBA00013001"/>
    </source>
</evidence>
<reference evidence="11 12" key="2">
    <citation type="submission" date="2020-06" db="EMBL/GenBank/DDBJ databases">
        <title>Complete Genome Sequence of Clostridium muelleri sp. nov. P21T, an Acid-Alcohol Producing Acetogen Isolated from Old Hay.</title>
        <authorList>
            <person name="Duncan K.E."/>
            <person name="Tanner R.S."/>
        </authorList>
    </citation>
    <scope>NUCLEOTIDE SEQUENCE [LARGE SCALE GENOMIC DNA]</scope>
    <source>
        <strain evidence="11 12">P21</strain>
    </source>
</reference>
<dbReference type="PANTHER" id="PTHR43761:SF1">
    <property type="entry name" value="D-ISOMER SPECIFIC 2-HYDROXYACID DEHYDROGENASE CATALYTIC DOMAIN-CONTAINING PROTEIN-RELATED"/>
    <property type="match status" value="1"/>
</dbReference>
<evidence type="ECO:0000256" key="2">
    <source>
        <dbReference type="ARBA" id="ARBA00005854"/>
    </source>
</evidence>
<dbReference type="SUPFAM" id="SSF51735">
    <property type="entry name" value="NAD(P)-binding Rossmann-fold domains"/>
    <property type="match status" value="1"/>
</dbReference>
<dbReference type="GO" id="GO:0016616">
    <property type="term" value="F:oxidoreductase activity, acting on the CH-OH group of donors, NAD or NADP as acceptor"/>
    <property type="evidence" value="ECO:0007669"/>
    <property type="project" value="InterPro"/>
</dbReference>
<feature type="domain" description="D-isomer specific 2-hydroxyacid dehydrogenase catalytic" evidence="9">
    <location>
        <begin position="4"/>
        <end position="303"/>
    </location>
</feature>
<dbReference type="FunFam" id="3.40.50.720:FF:000021">
    <property type="entry name" value="D-3-phosphoglycerate dehydrogenase"/>
    <property type="match status" value="1"/>
</dbReference>
<evidence type="ECO:0000256" key="5">
    <source>
        <dbReference type="ARBA" id="ARBA00023027"/>
    </source>
</evidence>
<dbReference type="InterPro" id="IPR006139">
    <property type="entry name" value="D-isomer_2_OHA_DH_cat_dom"/>
</dbReference>
<dbReference type="CDD" id="cd05303">
    <property type="entry name" value="PGDH_2"/>
    <property type="match status" value="1"/>
</dbReference>
<dbReference type="InterPro" id="IPR050418">
    <property type="entry name" value="D-iso_2-hydroxyacid_DH_PdxB"/>
</dbReference>
<dbReference type="Pfam" id="PF00389">
    <property type="entry name" value="2-Hacid_dh"/>
    <property type="match status" value="1"/>
</dbReference>
<dbReference type="InterPro" id="IPR036291">
    <property type="entry name" value="NAD(P)-bd_dom_sf"/>
</dbReference>
<accession>A0A7Y0HPW0</accession>
<reference evidence="11 12" key="1">
    <citation type="submission" date="2020-04" db="EMBL/GenBank/DDBJ databases">
        <authorList>
            <person name="Doyle D.A."/>
        </authorList>
    </citation>
    <scope>NUCLEOTIDE SEQUENCE [LARGE SCALE GENOMIC DNA]</scope>
    <source>
        <strain evidence="11 12">P21</strain>
    </source>
</reference>
<dbReference type="EC" id="1.1.1.399" evidence="3"/>
<keyword evidence="12" id="KW-1185">Reference proteome</keyword>
<dbReference type="InterPro" id="IPR029753">
    <property type="entry name" value="D-isomer_DH_CS"/>
</dbReference>
<organism evidence="11 12">
    <name type="scientific">Clostridium muellerianum</name>
    <dbReference type="NCBI Taxonomy" id="2716538"/>
    <lineage>
        <taxon>Bacteria</taxon>
        <taxon>Bacillati</taxon>
        <taxon>Bacillota</taxon>
        <taxon>Clostridia</taxon>
        <taxon>Eubacteriales</taxon>
        <taxon>Clostridiaceae</taxon>
        <taxon>Clostridium</taxon>
    </lineage>
</organism>
<evidence type="ECO:0000256" key="6">
    <source>
        <dbReference type="ARBA" id="ARBA00030455"/>
    </source>
</evidence>
<evidence type="ECO:0000313" key="11">
    <source>
        <dbReference type="EMBL" id="NMM64112.1"/>
    </source>
</evidence>
<gene>
    <name evidence="11" type="ORF">HBE96_15835</name>
</gene>
<dbReference type="InterPro" id="IPR006140">
    <property type="entry name" value="D-isomer_DH_NAD-bd"/>
</dbReference>
<comment type="caution">
    <text evidence="11">The sequence shown here is derived from an EMBL/GenBank/DDBJ whole genome shotgun (WGS) entry which is preliminary data.</text>
</comment>
<protein>
    <recommendedName>
        <fullName evidence="6">2-oxoglutarate reductase</fullName>
        <ecNumber evidence="3">1.1.1.399</ecNumber>
    </recommendedName>
    <alternativeName>
        <fullName evidence="6">2-oxoglutarate reductase</fullName>
    </alternativeName>
</protein>